<name>A0A2P2Q7K1_RHIMU</name>
<dbReference type="AlphaFoldDB" id="A0A2P2Q7K1"/>
<protein>
    <submittedName>
        <fullName evidence="1">Uncharacterized protein</fullName>
    </submittedName>
</protein>
<organism evidence="1">
    <name type="scientific">Rhizophora mucronata</name>
    <name type="common">Asiatic mangrove</name>
    <dbReference type="NCBI Taxonomy" id="61149"/>
    <lineage>
        <taxon>Eukaryota</taxon>
        <taxon>Viridiplantae</taxon>
        <taxon>Streptophyta</taxon>
        <taxon>Embryophyta</taxon>
        <taxon>Tracheophyta</taxon>
        <taxon>Spermatophyta</taxon>
        <taxon>Magnoliopsida</taxon>
        <taxon>eudicotyledons</taxon>
        <taxon>Gunneridae</taxon>
        <taxon>Pentapetalae</taxon>
        <taxon>rosids</taxon>
        <taxon>fabids</taxon>
        <taxon>Malpighiales</taxon>
        <taxon>Rhizophoraceae</taxon>
        <taxon>Rhizophora</taxon>
    </lineage>
</organism>
<sequence>MGENRFIIAFCQARLSHSLSHMHTHTCTHSLPWTRACKPNFNSPPGSLAVGYFLILH</sequence>
<proteinExistence type="predicted"/>
<evidence type="ECO:0000313" key="1">
    <source>
        <dbReference type="EMBL" id="MBX62968.1"/>
    </source>
</evidence>
<dbReference type="EMBL" id="GGEC01082484">
    <property type="protein sequence ID" value="MBX62968.1"/>
    <property type="molecule type" value="Transcribed_RNA"/>
</dbReference>
<accession>A0A2P2Q7K1</accession>
<reference evidence="1" key="1">
    <citation type="submission" date="2018-02" db="EMBL/GenBank/DDBJ databases">
        <title>Rhizophora mucronata_Transcriptome.</title>
        <authorList>
            <person name="Meera S.P."/>
            <person name="Sreeshan A."/>
            <person name="Augustine A."/>
        </authorList>
    </citation>
    <scope>NUCLEOTIDE SEQUENCE</scope>
    <source>
        <tissue evidence="1">Leaf</tissue>
    </source>
</reference>